<evidence type="ECO:0000313" key="5">
    <source>
        <dbReference type="EMBL" id="MBC5732712.1"/>
    </source>
</evidence>
<dbReference type="InterPro" id="IPR035472">
    <property type="entry name" value="RpiR-like_SIS"/>
</dbReference>
<dbReference type="Gene3D" id="3.40.50.10490">
    <property type="entry name" value="Glucose-6-phosphate isomerase like protein, domain 1"/>
    <property type="match status" value="1"/>
</dbReference>
<dbReference type="GO" id="GO:1901135">
    <property type="term" value="P:carbohydrate derivative metabolic process"/>
    <property type="evidence" value="ECO:0007669"/>
    <property type="project" value="InterPro"/>
</dbReference>
<evidence type="ECO:0000256" key="1">
    <source>
        <dbReference type="ARBA" id="ARBA00023015"/>
    </source>
</evidence>
<organism evidence="5 6">
    <name type="scientific">Lawsonibacter hominis</name>
    <dbReference type="NCBI Taxonomy" id="2763053"/>
    <lineage>
        <taxon>Bacteria</taxon>
        <taxon>Bacillati</taxon>
        <taxon>Bacillota</taxon>
        <taxon>Clostridia</taxon>
        <taxon>Eubacteriales</taxon>
        <taxon>Oscillospiraceae</taxon>
        <taxon>Lawsonibacter</taxon>
    </lineage>
</organism>
<comment type="caution">
    <text evidence="5">The sequence shown here is derived from an EMBL/GenBank/DDBJ whole genome shotgun (WGS) entry which is preliminary data.</text>
</comment>
<dbReference type="PANTHER" id="PTHR30514:SF21">
    <property type="entry name" value="RPIR-FAMILY TRANSCRIPTIONAL REGULATOR"/>
    <property type="match status" value="1"/>
</dbReference>
<dbReference type="CDD" id="cd05013">
    <property type="entry name" value="SIS_RpiR"/>
    <property type="match status" value="1"/>
</dbReference>
<reference evidence="5" key="1">
    <citation type="submission" date="2020-08" db="EMBL/GenBank/DDBJ databases">
        <title>Genome public.</title>
        <authorList>
            <person name="Liu C."/>
            <person name="Sun Q."/>
        </authorList>
    </citation>
    <scope>NUCLEOTIDE SEQUENCE</scope>
    <source>
        <strain evidence="5">NSJ-51</strain>
    </source>
</reference>
<dbReference type="AlphaFoldDB" id="A0A8J6IZQ0"/>
<evidence type="ECO:0000313" key="6">
    <source>
        <dbReference type="Proteomes" id="UP000661435"/>
    </source>
</evidence>
<proteinExistence type="predicted"/>
<dbReference type="InterPro" id="IPR046348">
    <property type="entry name" value="SIS_dom_sf"/>
</dbReference>
<dbReference type="SUPFAM" id="SSF53697">
    <property type="entry name" value="SIS domain"/>
    <property type="match status" value="1"/>
</dbReference>
<evidence type="ECO:0000256" key="3">
    <source>
        <dbReference type="ARBA" id="ARBA00023163"/>
    </source>
</evidence>
<dbReference type="GO" id="GO:0003700">
    <property type="term" value="F:DNA-binding transcription factor activity"/>
    <property type="evidence" value="ECO:0007669"/>
    <property type="project" value="InterPro"/>
</dbReference>
<dbReference type="PANTHER" id="PTHR30514">
    <property type="entry name" value="GLUCOKINASE"/>
    <property type="match status" value="1"/>
</dbReference>
<dbReference type="SUPFAM" id="SSF46689">
    <property type="entry name" value="Homeodomain-like"/>
    <property type="match status" value="1"/>
</dbReference>
<dbReference type="Proteomes" id="UP000661435">
    <property type="component" value="Unassembled WGS sequence"/>
</dbReference>
<dbReference type="InterPro" id="IPR036388">
    <property type="entry name" value="WH-like_DNA-bd_sf"/>
</dbReference>
<dbReference type="GO" id="GO:0097367">
    <property type="term" value="F:carbohydrate derivative binding"/>
    <property type="evidence" value="ECO:0007669"/>
    <property type="project" value="InterPro"/>
</dbReference>
<dbReference type="InterPro" id="IPR047640">
    <property type="entry name" value="RpiR-like"/>
</dbReference>
<dbReference type="Pfam" id="PF01380">
    <property type="entry name" value="SIS"/>
    <property type="match status" value="1"/>
</dbReference>
<name>A0A8J6IZQ0_9FIRM</name>
<dbReference type="InterPro" id="IPR001347">
    <property type="entry name" value="SIS_dom"/>
</dbReference>
<evidence type="ECO:0000256" key="2">
    <source>
        <dbReference type="ARBA" id="ARBA00023125"/>
    </source>
</evidence>
<dbReference type="GO" id="GO:0003677">
    <property type="term" value="F:DNA binding"/>
    <property type="evidence" value="ECO:0007669"/>
    <property type="project" value="UniProtKB-KW"/>
</dbReference>
<dbReference type="PROSITE" id="PS51464">
    <property type="entry name" value="SIS"/>
    <property type="match status" value="1"/>
</dbReference>
<gene>
    <name evidence="5" type="ORF">H8S57_03080</name>
</gene>
<dbReference type="InterPro" id="IPR000281">
    <property type="entry name" value="HTH_RpiR"/>
</dbReference>
<dbReference type="Pfam" id="PF01418">
    <property type="entry name" value="HTH_6"/>
    <property type="match status" value="1"/>
</dbReference>
<sequence>MNGNYYLFTNLLSDEETRIITDIIGHIERGDGRIGIQQIANENFVSSTFIIKMCKRLGFDGYSELYYHLSQRVNVYSQAPRDAAIRELVDNYDENIGKKFCALLSEFQNQKIFADGSGFADLVADYIVQRLAVCGFMVFNRVHFYDFMIFHKESKALVTNIEPSLMIAISQSGEAVPVLNDVRTAKSKGFKIICFTKRENSTLAQLSDLVLIVDGAKQMLVGGIPNPFFGRVILAFEELMGYYFRTIGESDTVEIK</sequence>
<accession>A0A8J6IZQ0</accession>
<keyword evidence="6" id="KW-1185">Reference proteome</keyword>
<dbReference type="EMBL" id="JACOPP010000003">
    <property type="protein sequence ID" value="MBC5732712.1"/>
    <property type="molecule type" value="Genomic_DNA"/>
</dbReference>
<keyword evidence="1" id="KW-0805">Transcription regulation</keyword>
<keyword evidence="3" id="KW-0804">Transcription</keyword>
<feature type="domain" description="SIS" evidence="4">
    <location>
        <begin position="100"/>
        <end position="256"/>
    </location>
</feature>
<dbReference type="Gene3D" id="1.10.10.10">
    <property type="entry name" value="Winged helix-like DNA-binding domain superfamily/Winged helix DNA-binding domain"/>
    <property type="match status" value="1"/>
</dbReference>
<keyword evidence="2" id="KW-0238">DNA-binding</keyword>
<dbReference type="InterPro" id="IPR009057">
    <property type="entry name" value="Homeodomain-like_sf"/>
</dbReference>
<evidence type="ECO:0000259" key="4">
    <source>
        <dbReference type="PROSITE" id="PS51464"/>
    </source>
</evidence>
<protein>
    <submittedName>
        <fullName evidence="5">MurR/RpiR family transcriptional regulator</fullName>
    </submittedName>
</protein>
<dbReference type="RefSeq" id="WP_186906617.1">
    <property type="nucleotide sequence ID" value="NZ_JACOPP010000003.1"/>
</dbReference>